<dbReference type="InterPro" id="IPR036754">
    <property type="entry name" value="YbaK/aa-tRNA-synt-asso_dom_sf"/>
</dbReference>
<accession>A0A562VE28</accession>
<evidence type="ECO:0000313" key="3">
    <source>
        <dbReference type="Proteomes" id="UP000321617"/>
    </source>
</evidence>
<dbReference type="Gene3D" id="3.90.960.10">
    <property type="entry name" value="YbaK/aminoacyl-tRNA synthetase-associated domain"/>
    <property type="match status" value="1"/>
</dbReference>
<dbReference type="PANTHER" id="PTHR30411">
    <property type="entry name" value="CYTOPLASMIC PROTEIN"/>
    <property type="match status" value="1"/>
</dbReference>
<proteinExistence type="predicted"/>
<keyword evidence="3" id="KW-1185">Reference proteome</keyword>
<dbReference type="EMBL" id="VLLL01000005">
    <property type="protein sequence ID" value="TWJ16133.1"/>
    <property type="molecule type" value="Genomic_DNA"/>
</dbReference>
<evidence type="ECO:0000259" key="1">
    <source>
        <dbReference type="Pfam" id="PF04073"/>
    </source>
</evidence>
<dbReference type="SUPFAM" id="SSF55826">
    <property type="entry name" value="YbaK/ProRS associated domain"/>
    <property type="match status" value="1"/>
</dbReference>
<dbReference type="AlphaFoldDB" id="A0A562VE28"/>
<sequence length="158" mass="16409">MSDGGYPEAVRAMLAAAASRGVDVTVRARPAARTLEEAATILGVTPADIAKTLVVRRAEADYLFAVVPGDRAVSWPRLRRAVGVNRLSLPDADEAREATGYARGTITPIGSHTAWPVFIDDRLTGRTVAMGAGAHGYSAFVAIDALAAGYGATVTALT</sequence>
<gene>
    <name evidence="2" type="ORF">LX16_1857</name>
</gene>
<dbReference type="Pfam" id="PF04073">
    <property type="entry name" value="tRNA_edit"/>
    <property type="match status" value="1"/>
</dbReference>
<dbReference type="PANTHER" id="PTHR30411:SF1">
    <property type="entry name" value="CYTOPLASMIC PROTEIN"/>
    <property type="match status" value="1"/>
</dbReference>
<dbReference type="Proteomes" id="UP000321617">
    <property type="component" value="Unassembled WGS sequence"/>
</dbReference>
<comment type="caution">
    <text evidence="2">The sequence shown here is derived from an EMBL/GenBank/DDBJ whole genome shotgun (WGS) entry which is preliminary data.</text>
</comment>
<feature type="domain" description="YbaK/aminoacyl-tRNA synthetase-associated" evidence="1">
    <location>
        <begin position="30"/>
        <end position="146"/>
    </location>
</feature>
<dbReference type="InterPro" id="IPR007214">
    <property type="entry name" value="YbaK/aa-tRNA-synth-assoc-dom"/>
</dbReference>
<organism evidence="2 3">
    <name type="scientific">Stackebrandtia albiflava</name>
    <dbReference type="NCBI Taxonomy" id="406432"/>
    <lineage>
        <taxon>Bacteria</taxon>
        <taxon>Bacillati</taxon>
        <taxon>Actinomycetota</taxon>
        <taxon>Actinomycetes</taxon>
        <taxon>Glycomycetales</taxon>
        <taxon>Glycomycetaceae</taxon>
        <taxon>Stackebrandtia</taxon>
    </lineage>
</organism>
<name>A0A562VE28_9ACTN</name>
<protein>
    <submittedName>
        <fullName evidence="2">Cys-tRNA(Pro) deacylase</fullName>
    </submittedName>
</protein>
<dbReference type="CDD" id="cd04332">
    <property type="entry name" value="YbaK_like"/>
    <property type="match status" value="1"/>
</dbReference>
<dbReference type="GO" id="GO:0002161">
    <property type="term" value="F:aminoacyl-tRNA deacylase activity"/>
    <property type="evidence" value="ECO:0007669"/>
    <property type="project" value="InterPro"/>
</dbReference>
<evidence type="ECO:0000313" key="2">
    <source>
        <dbReference type="EMBL" id="TWJ16133.1"/>
    </source>
</evidence>
<reference evidence="2 3" key="1">
    <citation type="journal article" date="2013" name="Stand. Genomic Sci.">
        <title>Genomic Encyclopedia of Type Strains, Phase I: The one thousand microbial genomes (KMG-I) project.</title>
        <authorList>
            <person name="Kyrpides N.C."/>
            <person name="Woyke T."/>
            <person name="Eisen J.A."/>
            <person name="Garrity G."/>
            <person name="Lilburn T.G."/>
            <person name="Beck B.J."/>
            <person name="Whitman W.B."/>
            <person name="Hugenholtz P."/>
            <person name="Klenk H.P."/>
        </authorList>
    </citation>
    <scope>NUCLEOTIDE SEQUENCE [LARGE SCALE GENOMIC DNA]</scope>
    <source>
        <strain evidence="2 3">DSM 45044</strain>
    </source>
</reference>